<comment type="similarity">
    <text evidence="3 9">Belongs to the COA3 family.</text>
</comment>
<evidence type="ECO:0000256" key="9">
    <source>
        <dbReference type="RuleBase" id="RU367056"/>
    </source>
</evidence>
<feature type="non-terminal residue" evidence="11">
    <location>
        <position position="1"/>
    </location>
</feature>
<dbReference type="InterPro" id="IPR041752">
    <property type="entry name" value="Coa3"/>
</dbReference>
<dbReference type="GO" id="GO:0033617">
    <property type="term" value="P:mitochondrial respiratory chain complex IV assembly"/>
    <property type="evidence" value="ECO:0007669"/>
    <property type="project" value="UniProtKB-UniRule"/>
</dbReference>
<name>A0A0D7AIQ1_9AGAR</name>
<evidence type="ECO:0000256" key="8">
    <source>
        <dbReference type="ARBA" id="ARBA00023136"/>
    </source>
</evidence>
<evidence type="ECO:0000256" key="7">
    <source>
        <dbReference type="ARBA" id="ARBA00023128"/>
    </source>
</evidence>
<dbReference type="Pfam" id="PF09813">
    <property type="entry name" value="Coa3_cc"/>
    <property type="match status" value="1"/>
</dbReference>
<keyword evidence="9" id="KW-0999">Mitochondrion inner membrane</keyword>
<evidence type="ECO:0000259" key="10">
    <source>
        <dbReference type="Pfam" id="PF09813"/>
    </source>
</evidence>
<keyword evidence="6" id="KW-1133">Transmembrane helix</keyword>
<evidence type="ECO:0000256" key="3">
    <source>
        <dbReference type="ARBA" id="ARBA00007035"/>
    </source>
</evidence>
<dbReference type="OrthoDB" id="10018333at2759"/>
<proteinExistence type="inferred from homology"/>
<evidence type="ECO:0000313" key="11">
    <source>
        <dbReference type="EMBL" id="KIY51639.1"/>
    </source>
</evidence>
<comment type="subcellular location">
    <subcellularLocation>
        <location evidence="2">Mitochondrion membrane</location>
        <topology evidence="2">Single-pass membrane protein</topology>
    </subcellularLocation>
</comment>
<dbReference type="GO" id="GO:0005743">
    <property type="term" value="C:mitochondrial inner membrane"/>
    <property type="evidence" value="ECO:0007669"/>
    <property type="project" value="UniProtKB-UniRule"/>
</dbReference>
<dbReference type="PANTHER" id="PTHR15642">
    <property type="entry name" value="CYTOCHROME C OXIDASE ASSEMBLY FACTOR 3, MITOCHONDRIAL"/>
    <property type="match status" value="1"/>
</dbReference>
<dbReference type="EMBL" id="KN881649">
    <property type="protein sequence ID" value="KIY51639.1"/>
    <property type="molecule type" value="Genomic_DNA"/>
</dbReference>
<evidence type="ECO:0000256" key="2">
    <source>
        <dbReference type="ARBA" id="ARBA00004304"/>
    </source>
</evidence>
<keyword evidence="7 9" id="KW-0496">Mitochondrion</keyword>
<evidence type="ECO:0000256" key="6">
    <source>
        <dbReference type="ARBA" id="ARBA00022989"/>
    </source>
</evidence>
<keyword evidence="8" id="KW-0472">Membrane</keyword>
<organism evidence="11 12">
    <name type="scientific">Fistulina hepatica ATCC 64428</name>
    <dbReference type="NCBI Taxonomy" id="1128425"/>
    <lineage>
        <taxon>Eukaryota</taxon>
        <taxon>Fungi</taxon>
        <taxon>Dikarya</taxon>
        <taxon>Basidiomycota</taxon>
        <taxon>Agaricomycotina</taxon>
        <taxon>Agaricomycetes</taxon>
        <taxon>Agaricomycetidae</taxon>
        <taxon>Agaricales</taxon>
        <taxon>Fistulinaceae</taxon>
        <taxon>Fistulina</taxon>
    </lineage>
</organism>
<comment type="function">
    <text evidence="1 9">Required for assembly of cytochrome c oxidase (complex IV).</text>
</comment>
<feature type="domain" description="Cytochrome c oxidase assembly factor 3 mitochondrial coiled-coil" evidence="10">
    <location>
        <begin position="21"/>
        <end position="66"/>
    </location>
</feature>
<keyword evidence="12" id="KW-1185">Reference proteome</keyword>
<gene>
    <name evidence="11" type="ORF">FISHEDRAFT_5688</name>
</gene>
<reference evidence="11 12" key="1">
    <citation type="journal article" date="2015" name="Fungal Genet. Biol.">
        <title>Evolution of novel wood decay mechanisms in Agaricales revealed by the genome sequences of Fistulina hepatica and Cylindrobasidium torrendii.</title>
        <authorList>
            <person name="Floudas D."/>
            <person name="Held B.W."/>
            <person name="Riley R."/>
            <person name="Nagy L.G."/>
            <person name="Koehler G."/>
            <person name="Ransdell A.S."/>
            <person name="Younus H."/>
            <person name="Chow J."/>
            <person name="Chiniquy J."/>
            <person name="Lipzen A."/>
            <person name="Tritt A."/>
            <person name="Sun H."/>
            <person name="Haridas S."/>
            <person name="LaButti K."/>
            <person name="Ohm R.A."/>
            <person name="Kues U."/>
            <person name="Blanchette R.A."/>
            <person name="Grigoriev I.V."/>
            <person name="Minto R.E."/>
            <person name="Hibbett D.S."/>
        </authorList>
    </citation>
    <scope>NUCLEOTIDE SEQUENCE [LARGE SCALE GENOMIC DNA]</scope>
    <source>
        <strain evidence="11 12">ATCC 64428</strain>
    </source>
</reference>
<dbReference type="PANTHER" id="PTHR15642:SF3">
    <property type="entry name" value="CYTOCHROME C OXIDASE ASSEMBLY FACTOR 3 HOMOLOG, MITOCHONDRIAL"/>
    <property type="match status" value="1"/>
</dbReference>
<dbReference type="InterPro" id="IPR018628">
    <property type="entry name" value="Coa3_CC"/>
</dbReference>
<evidence type="ECO:0000313" key="12">
    <source>
        <dbReference type="Proteomes" id="UP000054144"/>
    </source>
</evidence>
<feature type="non-terminal residue" evidence="11">
    <location>
        <position position="164"/>
    </location>
</feature>
<accession>A0A0D7AIQ1</accession>
<dbReference type="AlphaFoldDB" id="A0A0D7AIQ1"/>
<evidence type="ECO:0000256" key="1">
    <source>
        <dbReference type="ARBA" id="ARBA00003064"/>
    </source>
</evidence>
<comment type="subunit">
    <text evidence="4 9">Component of 250-400 kDa complexes called cytochrome oxidase assembly intermediates or COA complexes.</text>
</comment>
<dbReference type="Proteomes" id="UP000054144">
    <property type="component" value="Unassembled WGS sequence"/>
</dbReference>
<keyword evidence="5" id="KW-0812">Transmembrane</keyword>
<evidence type="ECO:0000256" key="4">
    <source>
        <dbReference type="ARBA" id="ARBA00011351"/>
    </source>
</evidence>
<evidence type="ECO:0000256" key="5">
    <source>
        <dbReference type="ARBA" id="ARBA00022692"/>
    </source>
</evidence>
<sequence length="164" mass="17379">YLNPKEAAQSWRPKGRMSPGLLRARAPYRLRNAITGVALLAFCVGVYAYSLRAVSQDTFEDLDEEARHLAETGVMSQVTTLEDEQRRKQAATTSKSDVKAQTALSATILPSASATSPGLGSTTGGSVRPKGVLAKLLEQHPGTLDPGNKTLVWGAPSVDTLGSV</sequence>
<protein>
    <recommendedName>
        <fullName evidence="9">Cytochrome c oxidase assembly factor 3</fullName>
    </recommendedName>
</protein>